<dbReference type="SUPFAM" id="SSF101116">
    <property type="entry name" value="Flagellar export chaperone FliS"/>
    <property type="match status" value="1"/>
</dbReference>
<dbReference type="Gene3D" id="1.20.120.340">
    <property type="entry name" value="Flagellar protein FliS"/>
    <property type="match status" value="1"/>
</dbReference>
<dbReference type="Proteomes" id="UP001597463">
    <property type="component" value="Unassembled WGS sequence"/>
</dbReference>
<evidence type="ECO:0000256" key="6">
    <source>
        <dbReference type="PIRNR" id="PIRNR039090"/>
    </source>
</evidence>
<keyword evidence="8" id="KW-1185">Reference proteome</keyword>
<keyword evidence="4 6" id="KW-1005">Bacterial flagellum biogenesis</keyword>
<dbReference type="PIRSF" id="PIRSF039090">
    <property type="entry name" value="Flis"/>
    <property type="match status" value="1"/>
</dbReference>
<keyword evidence="3 6" id="KW-0963">Cytoplasm</keyword>
<comment type="similarity">
    <text evidence="2 6">Belongs to the FliS family.</text>
</comment>
<evidence type="ECO:0000256" key="1">
    <source>
        <dbReference type="ARBA" id="ARBA00004514"/>
    </source>
</evidence>
<proteinExistence type="inferred from homology"/>
<keyword evidence="7" id="KW-0969">Cilium</keyword>
<comment type="caution">
    <text evidence="7">The sequence shown here is derived from an EMBL/GenBank/DDBJ whole genome shotgun (WGS) entry which is preliminary data.</text>
</comment>
<dbReference type="PANTHER" id="PTHR34773">
    <property type="entry name" value="FLAGELLAR SECRETION CHAPERONE FLIS"/>
    <property type="match status" value="1"/>
</dbReference>
<evidence type="ECO:0000256" key="2">
    <source>
        <dbReference type="ARBA" id="ARBA00008787"/>
    </source>
</evidence>
<reference evidence="8" key="1">
    <citation type="journal article" date="2019" name="Int. J. Syst. Evol. Microbiol.">
        <title>The Global Catalogue of Microorganisms (GCM) 10K type strain sequencing project: providing services to taxonomists for standard genome sequencing and annotation.</title>
        <authorList>
            <consortium name="The Broad Institute Genomics Platform"/>
            <consortium name="The Broad Institute Genome Sequencing Center for Infectious Disease"/>
            <person name="Wu L."/>
            <person name="Ma J."/>
        </authorList>
    </citation>
    <scope>NUCLEOTIDE SEQUENCE [LARGE SCALE GENOMIC DNA]</scope>
    <source>
        <strain evidence="8">TISTR 1906</strain>
    </source>
</reference>
<organism evidence="7 8">
    <name type="scientific">Comamonas terrae</name>
    <dbReference type="NCBI Taxonomy" id="673548"/>
    <lineage>
        <taxon>Bacteria</taxon>
        <taxon>Pseudomonadati</taxon>
        <taxon>Pseudomonadota</taxon>
        <taxon>Betaproteobacteria</taxon>
        <taxon>Burkholderiales</taxon>
        <taxon>Comamonadaceae</taxon>
        <taxon>Comamonas</taxon>
    </lineage>
</organism>
<evidence type="ECO:0000256" key="3">
    <source>
        <dbReference type="ARBA" id="ARBA00022490"/>
    </source>
</evidence>
<gene>
    <name evidence="7" type="primary">fliS</name>
    <name evidence="7" type="ORF">ACFSW6_03720</name>
</gene>
<name>A0ABW5UIR0_9BURK</name>
<dbReference type="CDD" id="cd16098">
    <property type="entry name" value="FliS"/>
    <property type="match status" value="1"/>
</dbReference>
<dbReference type="NCBIfam" id="TIGR00208">
    <property type="entry name" value="fliS"/>
    <property type="match status" value="1"/>
</dbReference>
<dbReference type="RefSeq" id="WP_066483806.1">
    <property type="nucleotide sequence ID" value="NZ_BCNT01000027.1"/>
</dbReference>
<accession>A0ABW5UIR0</accession>
<evidence type="ECO:0000313" key="7">
    <source>
        <dbReference type="EMBL" id="MFD2753183.1"/>
    </source>
</evidence>
<dbReference type="InterPro" id="IPR036584">
    <property type="entry name" value="FliS_sf"/>
</dbReference>
<comment type="subcellular location">
    <subcellularLocation>
        <location evidence="1 6">Cytoplasm</location>
        <location evidence="1 6">Cytosol</location>
    </subcellularLocation>
</comment>
<evidence type="ECO:0000313" key="8">
    <source>
        <dbReference type="Proteomes" id="UP001597463"/>
    </source>
</evidence>
<protein>
    <recommendedName>
        <fullName evidence="6">Flagellar secretion chaperone FliS</fullName>
    </recommendedName>
</protein>
<evidence type="ECO:0000256" key="4">
    <source>
        <dbReference type="ARBA" id="ARBA00022795"/>
    </source>
</evidence>
<dbReference type="InterPro" id="IPR003713">
    <property type="entry name" value="FliS"/>
</dbReference>
<dbReference type="EMBL" id="JBHUMV010000002">
    <property type="protein sequence ID" value="MFD2753183.1"/>
    <property type="molecule type" value="Genomic_DNA"/>
</dbReference>
<dbReference type="Pfam" id="PF02561">
    <property type="entry name" value="FliS"/>
    <property type="match status" value="1"/>
</dbReference>
<sequence>MYTSSLNRHAANAYKQVGVQSVVDGASPHTLIQLLFDALEASLNAAKGAMQRSDIEEKGRQIGKSVRILEEGLKAALDPVQGGQIAENLASLYDYSITQLTLANVRNDLALLENVQSVLAPVMQGWREIGSTPAAAGQ</sequence>
<dbReference type="PANTHER" id="PTHR34773:SF1">
    <property type="entry name" value="FLAGELLAR SECRETION CHAPERONE FLIS"/>
    <property type="match status" value="1"/>
</dbReference>
<keyword evidence="7" id="KW-0282">Flagellum</keyword>
<keyword evidence="5" id="KW-0143">Chaperone</keyword>
<evidence type="ECO:0000256" key="5">
    <source>
        <dbReference type="ARBA" id="ARBA00023186"/>
    </source>
</evidence>
<keyword evidence="7" id="KW-0966">Cell projection</keyword>